<dbReference type="SUPFAM" id="SSF52499">
    <property type="entry name" value="Isochorismatase-like hydrolases"/>
    <property type="match status" value="1"/>
</dbReference>
<organism evidence="3">
    <name type="scientific">Euplotes harpa</name>
    <dbReference type="NCBI Taxonomy" id="151035"/>
    <lineage>
        <taxon>Eukaryota</taxon>
        <taxon>Sar</taxon>
        <taxon>Alveolata</taxon>
        <taxon>Ciliophora</taxon>
        <taxon>Intramacronucleata</taxon>
        <taxon>Spirotrichea</taxon>
        <taxon>Hypotrichia</taxon>
        <taxon>Euplotida</taxon>
        <taxon>Euplotidae</taxon>
        <taxon>Euplotes</taxon>
    </lineage>
</organism>
<accession>A0A7S3J2U1</accession>
<comment type="similarity">
    <text evidence="1">Belongs to the isochorismatase family.</text>
</comment>
<dbReference type="InterPro" id="IPR036380">
    <property type="entry name" value="Isochorismatase-like_sf"/>
</dbReference>
<dbReference type="Pfam" id="PF00857">
    <property type="entry name" value="Isochorismatase"/>
    <property type="match status" value="1"/>
</dbReference>
<dbReference type="AlphaFoldDB" id="A0A7S3J2U1"/>
<dbReference type="PANTHER" id="PTHR14119">
    <property type="entry name" value="HYDROLASE"/>
    <property type="match status" value="1"/>
</dbReference>
<feature type="domain" description="Isochorismatase-like" evidence="2">
    <location>
        <begin position="15"/>
        <end position="78"/>
    </location>
</feature>
<dbReference type="Gene3D" id="3.40.50.850">
    <property type="entry name" value="Isochorismatase-like"/>
    <property type="match status" value="1"/>
</dbReference>
<evidence type="ECO:0000259" key="2">
    <source>
        <dbReference type="Pfam" id="PF00857"/>
    </source>
</evidence>
<reference evidence="3" key="1">
    <citation type="submission" date="2021-01" db="EMBL/GenBank/DDBJ databases">
        <authorList>
            <person name="Corre E."/>
            <person name="Pelletier E."/>
            <person name="Niang G."/>
            <person name="Scheremetjew M."/>
            <person name="Finn R."/>
            <person name="Kale V."/>
            <person name="Holt S."/>
            <person name="Cochrane G."/>
            <person name="Meng A."/>
            <person name="Brown T."/>
            <person name="Cohen L."/>
        </authorList>
    </citation>
    <scope>NUCLEOTIDE SEQUENCE</scope>
    <source>
        <strain evidence="3">FSP1.4</strain>
    </source>
</reference>
<evidence type="ECO:0000256" key="1">
    <source>
        <dbReference type="ARBA" id="ARBA00006336"/>
    </source>
</evidence>
<dbReference type="PANTHER" id="PTHR14119:SF3">
    <property type="entry name" value="ISOCHORISMATASE DOMAIN-CONTAINING PROTEIN 2"/>
    <property type="match status" value="1"/>
</dbReference>
<protein>
    <recommendedName>
        <fullName evidence="2">Isochorismatase-like domain-containing protein</fullName>
    </recommendedName>
</protein>
<sequence>MITEEVLAELSSEHPHRTTVVLFGIEAHVCILQTALDLLDLGYTVLIVADAVSSIRYQDRLVGITRAQQEGTKITTSESIIFELIKHVQSKHFKPLMPIIRDVAKDLMAHL</sequence>
<proteinExistence type="inferred from homology"/>
<evidence type="ECO:0000313" key="3">
    <source>
        <dbReference type="EMBL" id="CAE0343117.1"/>
    </source>
</evidence>
<gene>
    <name evidence="3" type="ORF">EHAR0213_LOCUS2024</name>
</gene>
<name>A0A7S3J2U1_9SPIT</name>
<dbReference type="InterPro" id="IPR050993">
    <property type="entry name" value="Isochorismatase_domain"/>
</dbReference>
<dbReference type="EMBL" id="HBII01004416">
    <property type="protein sequence ID" value="CAE0343117.1"/>
    <property type="molecule type" value="Transcribed_RNA"/>
</dbReference>
<dbReference type="InterPro" id="IPR000868">
    <property type="entry name" value="Isochorismatase-like_dom"/>
</dbReference>